<keyword evidence="1" id="KW-1133">Transmembrane helix</keyword>
<evidence type="ECO:0000313" key="3">
    <source>
        <dbReference type="EMBL" id="PZX64398.1"/>
    </source>
</evidence>
<reference evidence="3 4" key="1">
    <citation type="submission" date="2018-06" db="EMBL/GenBank/DDBJ databases">
        <title>Genomic Encyclopedia of Archaeal and Bacterial Type Strains, Phase II (KMG-II): from individual species to whole genera.</title>
        <authorList>
            <person name="Goeker M."/>
        </authorList>
    </citation>
    <scope>NUCLEOTIDE SEQUENCE [LARGE SCALE GENOMIC DNA]</scope>
    <source>
        <strain evidence="3 4">DSM 23241</strain>
    </source>
</reference>
<dbReference type="EMBL" id="QKZV01000002">
    <property type="protein sequence ID" value="PZX64398.1"/>
    <property type="molecule type" value="Genomic_DNA"/>
</dbReference>
<dbReference type="Pfam" id="PF10099">
    <property type="entry name" value="RskA_C"/>
    <property type="match status" value="1"/>
</dbReference>
<dbReference type="GO" id="GO:0016989">
    <property type="term" value="F:sigma factor antagonist activity"/>
    <property type="evidence" value="ECO:0007669"/>
    <property type="project" value="TreeGrafter"/>
</dbReference>
<feature type="transmembrane region" description="Helical" evidence="1">
    <location>
        <begin position="97"/>
        <end position="120"/>
    </location>
</feature>
<dbReference type="GO" id="GO:0006417">
    <property type="term" value="P:regulation of translation"/>
    <property type="evidence" value="ECO:0007669"/>
    <property type="project" value="TreeGrafter"/>
</dbReference>
<dbReference type="OrthoDB" id="1420916at2"/>
<evidence type="ECO:0000256" key="1">
    <source>
        <dbReference type="SAM" id="Phobius"/>
    </source>
</evidence>
<dbReference type="RefSeq" id="WP_111293582.1">
    <property type="nucleotide sequence ID" value="NZ_QKZV01000002.1"/>
</dbReference>
<dbReference type="PANTHER" id="PTHR37461">
    <property type="entry name" value="ANTI-SIGMA-K FACTOR RSKA"/>
    <property type="match status" value="1"/>
</dbReference>
<dbReference type="InterPro" id="IPR051474">
    <property type="entry name" value="Anti-sigma-K/W_factor"/>
</dbReference>
<dbReference type="InterPro" id="IPR018764">
    <property type="entry name" value="RskA_C"/>
</dbReference>
<keyword evidence="1" id="KW-0472">Membrane</keyword>
<keyword evidence="4" id="KW-1185">Reference proteome</keyword>
<dbReference type="Proteomes" id="UP000249720">
    <property type="component" value="Unassembled WGS sequence"/>
</dbReference>
<dbReference type="GO" id="GO:0005886">
    <property type="term" value="C:plasma membrane"/>
    <property type="evidence" value="ECO:0007669"/>
    <property type="project" value="InterPro"/>
</dbReference>
<proteinExistence type="predicted"/>
<dbReference type="PANTHER" id="PTHR37461:SF1">
    <property type="entry name" value="ANTI-SIGMA-K FACTOR RSKA"/>
    <property type="match status" value="1"/>
</dbReference>
<accession>A0A2W7RUL5</accession>
<evidence type="ECO:0000313" key="4">
    <source>
        <dbReference type="Proteomes" id="UP000249720"/>
    </source>
</evidence>
<evidence type="ECO:0000259" key="2">
    <source>
        <dbReference type="Pfam" id="PF10099"/>
    </source>
</evidence>
<feature type="domain" description="Anti-sigma K factor RskA C-terminal" evidence="2">
    <location>
        <begin position="102"/>
        <end position="257"/>
    </location>
</feature>
<dbReference type="AlphaFoldDB" id="A0A2W7RUL5"/>
<sequence length="270" mass="29556">MDIQAYIASGVIESYVMGLATEQECAELESLRKQYPEINAAIAEFEAALEAGAMANAQQPPAVVQQKIWQTLQSEFQQQPTVNATFSEKGKVIALPWLKYAIAAAVIIIVASGALNIYFFQKINQLQQQYTALVNESNSLQAGLNIYKTKALDLYNSMQVMSDPNMIKVPMPGVKGKEDNLATVFWDKQSKAVYLLPNRLPQAPENKQYQLWALVNGKPVDAGLLTADCNGLCKLKTIPEAQAFAITLENKGGSATPHLDQLYVMGKIAG</sequence>
<organism evidence="3 4">
    <name type="scientific">Hydrotalea sandarakina</name>
    <dbReference type="NCBI Taxonomy" id="1004304"/>
    <lineage>
        <taxon>Bacteria</taxon>
        <taxon>Pseudomonadati</taxon>
        <taxon>Bacteroidota</taxon>
        <taxon>Chitinophagia</taxon>
        <taxon>Chitinophagales</taxon>
        <taxon>Chitinophagaceae</taxon>
        <taxon>Hydrotalea</taxon>
    </lineage>
</organism>
<gene>
    <name evidence="3" type="ORF">LX80_00594</name>
</gene>
<comment type="caution">
    <text evidence="3">The sequence shown here is derived from an EMBL/GenBank/DDBJ whole genome shotgun (WGS) entry which is preliminary data.</text>
</comment>
<keyword evidence="1" id="KW-0812">Transmembrane</keyword>
<name>A0A2W7RUL5_9BACT</name>
<protein>
    <submittedName>
        <fullName evidence="3">Anti-sigma-K factor RskA</fullName>
    </submittedName>
</protein>